<protein>
    <submittedName>
        <fullName evidence="8">Paraquat-inducible protein A</fullName>
    </submittedName>
</protein>
<comment type="caution">
    <text evidence="8">The sequence shown here is derived from an EMBL/GenBank/DDBJ whole genome shotgun (WGS) entry which is preliminary data.</text>
</comment>
<dbReference type="InterPro" id="IPR007498">
    <property type="entry name" value="PqiA-like"/>
</dbReference>
<dbReference type="AlphaFoldDB" id="A0A8J6TVS2"/>
<reference evidence="8 9" key="1">
    <citation type="submission" date="2020-08" db="EMBL/GenBank/DDBJ databases">
        <title>Bridging the membrane lipid divide: bacteria of the FCB group superphylum have the potential to synthesize archaeal ether lipids.</title>
        <authorList>
            <person name="Villanueva L."/>
            <person name="Von Meijenfeldt F.A.B."/>
            <person name="Westbye A.B."/>
            <person name="Yadav S."/>
            <person name="Hopmans E.C."/>
            <person name="Dutilh B.E."/>
            <person name="Sinninghe Damste J.S."/>
        </authorList>
    </citation>
    <scope>NUCLEOTIDE SEQUENCE [LARGE SCALE GENOMIC DNA]</scope>
    <source>
        <strain evidence="8">NIOZ-UU100</strain>
    </source>
</reference>
<comment type="subcellular location">
    <subcellularLocation>
        <location evidence="1">Cell inner membrane</location>
    </subcellularLocation>
</comment>
<keyword evidence="2" id="KW-1003">Cell membrane</keyword>
<evidence type="ECO:0000256" key="4">
    <source>
        <dbReference type="ARBA" id="ARBA00022692"/>
    </source>
</evidence>
<name>A0A8J6TVS2_9GAMM</name>
<gene>
    <name evidence="8" type="ORF">H8D24_03460</name>
</gene>
<evidence type="ECO:0000256" key="3">
    <source>
        <dbReference type="ARBA" id="ARBA00022519"/>
    </source>
</evidence>
<dbReference type="GO" id="GO:0005886">
    <property type="term" value="C:plasma membrane"/>
    <property type="evidence" value="ECO:0007669"/>
    <property type="project" value="UniProtKB-SubCell"/>
</dbReference>
<evidence type="ECO:0000313" key="9">
    <source>
        <dbReference type="Proteomes" id="UP000654401"/>
    </source>
</evidence>
<dbReference type="EMBL" id="JACNFK010000023">
    <property type="protein sequence ID" value="MBC8519450.1"/>
    <property type="molecule type" value="Genomic_DNA"/>
</dbReference>
<accession>A0A8J6TVS2</accession>
<feature type="transmembrane region" description="Helical" evidence="7">
    <location>
        <begin position="179"/>
        <end position="199"/>
    </location>
</feature>
<feature type="transmembrane region" description="Helical" evidence="7">
    <location>
        <begin position="99"/>
        <end position="128"/>
    </location>
</feature>
<evidence type="ECO:0000256" key="7">
    <source>
        <dbReference type="SAM" id="Phobius"/>
    </source>
</evidence>
<evidence type="ECO:0000256" key="2">
    <source>
        <dbReference type="ARBA" id="ARBA00022475"/>
    </source>
</evidence>
<sequence>MDDSPTALQHSLVQCHVCGRVTRLDSVDNGKEGAFCPRCDTSLRANIRTGLLRSWTLVVTASVFYVFANIYPIITVKRFGRGEPDTIISGVSHLIEEEMYLLAVVIFVASIVVPLMKLLTLTYLLISVGYSSTRRRIERTRMYRIIEGIGHWSMVDIFVLATLVALVDLGYLATVHAGLGAVFFALVIVTSRFAVWSFNPKLIWSRGNRA</sequence>
<dbReference type="PANTHER" id="PTHR30462">
    <property type="entry name" value="INTERMEMBRANE TRANSPORT PROTEIN PQIB-RELATED"/>
    <property type="match status" value="1"/>
</dbReference>
<feature type="transmembrane region" description="Helical" evidence="7">
    <location>
        <begin position="54"/>
        <end position="74"/>
    </location>
</feature>
<evidence type="ECO:0000256" key="6">
    <source>
        <dbReference type="ARBA" id="ARBA00023136"/>
    </source>
</evidence>
<dbReference type="Pfam" id="PF04403">
    <property type="entry name" value="PqiA"/>
    <property type="match status" value="1"/>
</dbReference>
<proteinExistence type="predicted"/>
<dbReference type="InterPro" id="IPR051800">
    <property type="entry name" value="PqiA-PqiB_transport"/>
</dbReference>
<organism evidence="8 9">
    <name type="scientific">Candidatus Thiopontia autotrophica</name>
    <dbReference type="NCBI Taxonomy" id="2841688"/>
    <lineage>
        <taxon>Bacteria</taxon>
        <taxon>Pseudomonadati</taxon>
        <taxon>Pseudomonadota</taxon>
        <taxon>Gammaproteobacteria</taxon>
        <taxon>Candidatus Thiopontia</taxon>
    </lineage>
</organism>
<evidence type="ECO:0000313" key="8">
    <source>
        <dbReference type="EMBL" id="MBC8519450.1"/>
    </source>
</evidence>
<dbReference type="Proteomes" id="UP000654401">
    <property type="component" value="Unassembled WGS sequence"/>
</dbReference>
<feature type="transmembrane region" description="Helical" evidence="7">
    <location>
        <begin position="149"/>
        <end position="173"/>
    </location>
</feature>
<keyword evidence="6 7" id="KW-0472">Membrane</keyword>
<keyword evidence="4 7" id="KW-0812">Transmembrane</keyword>
<evidence type="ECO:0000256" key="5">
    <source>
        <dbReference type="ARBA" id="ARBA00022989"/>
    </source>
</evidence>
<keyword evidence="3" id="KW-0997">Cell inner membrane</keyword>
<evidence type="ECO:0000256" key="1">
    <source>
        <dbReference type="ARBA" id="ARBA00004533"/>
    </source>
</evidence>
<dbReference type="PANTHER" id="PTHR30462:SF3">
    <property type="entry name" value="INTERMEMBRANE TRANSPORT PROTEIN PQIA"/>
    <property type="match status" value="1"/>
</dbReference>
<keyword evidence="5 7" id="KW-1133">Transmembrane helix</keyword>